<evidence type="ECO:0000313" key="1">
    <source>
        <dbReference type="EMBL" id="CAK9199139.1"/>
    </source>
</evidence>
<reference evidence="1" key="1">
    <citation type="submission" date="2024-02" db="EMBL/GenBank/DDBJ databases">
        <authorList>
            <consortium name="ELIXIR-Norway"/>
            <consortium name="Elixir Norway"/>
        </authorList>
    </citation>
    <scope>NUCLEOTIDE SEQUENCE</scope>
</reference>
<keyword evidence="2" id="KW-1185">Reference proteome</keyword>
<evidence type="ECO:0000313" key="2">
    <source>
        <dbReference type="Proteomes" id="UP001497512"/>
    </source>
</evidence>
<dbReference type="EMBL" id="OZ019904">
    <property type="protein sequence ID" value="CAK9199139.1"/>
    <property type="molecule type" value="Genomic_DNA"/>
</dbReference>
<sequence>MGILMQLMDWLQEVLLERFQGTIECGYSCYRANCSGIGVEPAALLDQFEKLWLRITRTRFAATNCCCRFKAAALDLIDLYVTFPL</sequence>
<dbReference type="Proteomes" id="UP001497512">
    <property type="component" value="Chromosome 12"/>
</dbReference>
<name>A0ABP0TPF5_9BRYO</name>
<proteinExistence type="predicted"/>
<gene>
    <name evidence="1" type="ORF">CSSPTR1EN2_LOCUS4787</name>
</gene>
<accession>A0ABP0TPF5</accession>
<organism evidence="1 2">
    <name type="scientific">Sphagnum troendelagicum</name>
    <dbReference type="NCBI Taxonomy" id="128251"/>
    <lineage>
        <taxon>Eukaryota</taxon>
        <taxon>Viridiplantae</taxon>
        <taxon>Streptophyta</taxon>
        <taxon>Embryophyta</taxon>
        <taxon>Bryophyta</taxon>
        <taxon>Sphagnophytina</taxon>
        <taxon>Sphagnopsida</taxon>
        <taxon>Sphagnales</taxon>
        <taxon>Sphagnaceae</taxon>
        <taxon>Sphagnum</taxon>
    </lineage>
</organism>
<protein>
    <submittedName>
        <fullName evidence="1">Uncharacterized protein</fullName>
    </submittedName>
</protein>